<reference evidence="4 5" key="1">
    <citation type="submission" date="2019-02" db="EMBL/GenBank/DDBJ databases">
        <title>Deep-cultivation of Planctomycetes and their phenomic and genomic characterization uncovers novel biology.</title>
        <authorList>
            <person name="Wiegand S."/>
            <person name="Jogler M."/>
            <person name="Boedeker C."/>
            <person name="Pinto D."/>
            <person name="Vollmers J."/>
            <person name="Rivas-Marin E."/>
            <person name="Kohn T."/>
            <person name="Peeters S.H."/>
            <person name="Heuer A."/>
            <person name="Rast P."/>
            <person name="Oberbeckmann S."/>
            <person name="Bunk B."/>
            <person name="Jeske O."/>
            <person name="Meyerdierks A."/>
            <person name="Storesund J.E."/>
            <person name="Kallscheuer N."/>
            <person name="Luecker S."/>
            <person name="Lage O.M."/>
            <person name="Pohl T."/>
            <person name="Merkel B.J."/>
            <person name="Hornburger P."/>
            <person name="Mueller R.-W."/>
            <person name="Bruemmer F."/>
            <person name="Labrenz M."/>
            <person name="Spormann A.M."/>
            <person name="Op den Camp H."/>
            <person name="Overmann J."/>
            <person name="Amann R."/>
            <person name="Jetten M.S.M."/>
            <person name="Mascher T."/>
            <person name="Medema M.H."/>
            <person name="Devos D.P."/>
            <person name="Kaster A.-K."/>
            <person name="Ovreas L."/>
            <person name="Rohde M."/>
            <person name="Galperin M.Y."/>
            <person name="Jogler C."/>
        </authorList>
    </citation>
    <scope>NUCLEOTIDE SEQUENCE [LARGE SCALE GENOMIC DNA]</scope>
    <source>
        <strain evidence="4 5">Pan241w</strain>
    </source>
</reference>
<keyword evidence="1" id="KW-0175">Coiled coil</keyword>
<dbReference type="OrthoDB" id="102453at2"/>
<accession>A0A517RE37</accession>
<feature type="region of interest" description="Disordered" evidence="2">
    <location>
        <begin position="482"/>
        <end position="505"/>
    </location>
</feature>
<keyword evidence="3" id="KW-0812">Transmembrane</keyword>
<dbReference type="Gene3D" id="3.40.50.300">
    <property type="entry name" value="P-loop containing nucleotide triphosphate hydrolases"/>
    <property type="match status" value="1"/>
</dbReference>
<dbReference type="KEGG" id="gaz:Pan241w_22280"/>
<protein>
    <submittedName>
        <fullName evidence="4">Zonular occludens toxin (Zot)</fullName>
    </submittedName>
</protein>
<dbReference type="EMBL" id="CP036269">
    <property type="protein sequence ID" value="QDT42147.1"/>
    <property type="molecule type" value="Genomic_DNA"/>
</dbReference>
<proteinExistence type="predicted"/>
<dbReference type="AlphaFoldDB" id="A0A517RE37"/>
<keyword evidence="3" id="KW-0472">Membrane</keyword>
<dbReference type="Proteomes" id="UP000317171">
    <property type="component" value="Chromosome"/>
</dbReference>
<sequence>MAYRDQLIVTAAPSGTGKTYVRGVLYIMKIFLPDEEGVLYSNYPHDLDAIKEYFDGKIEPEEIDRRLQRFPAEVLDEWRAGVSGPWEYFSGKDLKGAHIAIDEIHNYASQERHSKEHIDQWKKWLGEIRKRGATVELLTQAQSKIPKVLLDESAYLIRLVDSQSRPDPFFKIELADWYEMCAAYTGIYPAAVWEIKEHRHGKTFKEESKRKWRRDSYYYRFYNSYNDTEDGEAGTGEPPPKMYQKLSFLRLHWWFLKKNFVTIFPRTIGFALVAWLALGGFVTVMHYMMDRMMATAKGVAVEKSESQSGANGLVPDDENLGEWVTIKQRKEAAEELERERARAAELEAFRNEMNQNVAEVKRRGDRIGMLFSDYAVTENGRMVRRGDDLYTYFGLKIIKEIKKDEGNVYFTDGSFTHIGYGTRRLSDKIESITNPTVQKAFDGIGPRGQETRKRSRFTNEEKRLIKLQGSRPTSLFTPIGDVKKIQENHRRRSNVDAARRDTGSN</sequence>
<gene>
    <name evidence="4" type="ORF">Pan241w_22280</name>
</gene>
<evidence type="ECO:0000256" key="2">
    <source>
        <dbReference type="SAM" id="MobiDB-lite"/>
    </source>
</evidence>
<organism evidence="4 5">
    <name type="scientific">Gimesia alba</name>
    <dbReference type="NCBI Taxonomy" id="2527973"/>
    <lineage>
        <taxon>Bacteria</taxon>
        <taxon>Pseudomonadati</taxon>
        <taxon>Planctomycetota</taxon>
        <taxon>Planctomycetia</taxon>
        <taxon>Planctomycetales</taxon>
        <taxon>Planctomycetaceae</taxon>
        <taxon>Gimesia</taxon>
    </lineage>
</organism>
<keyword evidence="5" id="KW-1185">Reference proteome</keyword>
<keyword evidence="3" id="KW-1133">Transmembrane helix</keyword>
<dbReference type="RefSeq" id="WP_145214882.1">
    <property type="nucleotide sequence ID" value="NZ_CP036269.1"/>
</dbReference>
<evidence type="ECO:0000313" key="4">
    <source>
        <dbReference type="EMBL" id="QDT42147.1"/>
    </source>
</evidence>
<evidence type="ECO:0000256" key="3">
    <source>
        <dbReference type="SAM" id="Phobius"/>
    </source>
</evidence>
<name>A0A517RE37_9PLAN</name>
<feature type="coiled-coil region" evidence="1">
    <location>
        <begin position="326"/>
        <end position="363"/>
    </location>
</feature>
<dbReference type="InterPro" id="IPR027417">
    <property type="entry name" value="P-loop_NTPase"/>
</dbReference>
<evidence type="ECO:0000256" key="1">
    <source>
        <dbReference type="SAM" id="Coils"/>
    </source>
</evidence>
<feature type="transmembrane region" description="Helical" evidence="3">
    <location>
        <begin position="268"/>
        <end position="288"/>
    </location>
</feature>
<evidence type="ECO:0000313" key="5">
    <source>
        <dbReference type="Proteomes" id="UP000317171"/>
    </source>
</evidence>